<dbReference type="Proteomes" id="UP001188597">
    <property type="component" value="Unassembled WGS sequence"/>
</dbReference>
<reference evidence="1" key="1">
    <citation type="submission" date="2022-12" db="EMBL/GenBank/DDBJ databases">
        <title>Draft genome assemblies for two species of Escallonia (Escalloniales).</title>
        <authorList>
            <person name="Chanderbali A."/>
            <person name="Dervinis C."/>
            <person name="Anghel I."/>
            <person name="Soltis D."/>
            <person name="Soltis P."/>
            <person name="Zapata F."/>
        </authorList>
    </citation>
    <scope>NUCLEOTIDE SEQUENCE</scope>
    <source>
        <strain evidence="1">UCBG64.0493</strain>
        <tissue evidence="1">Leaf</tissue>
    </source>
</reference>
<proteinExistence type="predicted"/>
<sequence>MGGQLRQHRWRGGWVVTAVAARWAGGLALWQKRGRWATGAAAEARRLRSWAPPSIDSPQFQLVLKCLLKERRATQPTNGITTEEGPLRIFVINPATSSDASILLYGTSFHAMVEKETGKSQKCLCTNGEMSSKSEGGKGSFLQLLQKASKGKRKEKVGKQVKDLTTEKAKLFSGAIRLEKKYAKGKKFEAEDGDKAI</sequence>
<accession>A0AA88VT09</accession>
<dbReference type="EMBL" id="JAVXUP010001293">
    <property type="protein sequence ID" value="KAK3013509.1"/>
    <property type="molecule type" value="Genomic_DNA"/>
</dbReference>
<name>A0AA88VT09_9ASTE</name>
<keyword evidence="2" id="KW-1185">Reference proteome</keyword>
<comment type="caution">
    <text evidence="1">The sequence shown here is derived from an EMBL/GenBank/DDBJ whole genome shotgun (WGS) entry which is preliminary data.</text>
</comment>
<gene>
    <name evidence="1" type="ORF">RJ639_010102</name>
</gene>
<dbReference type="AlphaFoldDB" id="A0AA88VT09"/>
<evidence type="ECO:0000313" key="2">
    <source>
        <dbReference type="Proteomes" id="UP001188597"/>
    </source>
</evidence>
<evidence type="ECO:0000313" key="1">
    <source>
        <dbReference type="EMBL" id="KAK3013509.1"/>
    </source>
</evidence>
<organism evidence="1 2">
    <name type="scientific">Escallonia herrerae</name>
    <dbReference type="NCBI Taxonomy" id="1293975"/>
    <lineage>
        <taxon>Eukaryota</taxon>
        <taxon>Viridiplantae</taxon>
        <taxon>Streptophyta</taxon>
        <taxon>Embryophyta</taxon>
        <taxon>Tracheophyta</taxon>
        <taxon>Spermatophyta</taxon>
        <taxon>Magnoliopsida</taxon>
        <taxon>eudicotyledons</taxon>
        <taxon>Gunneridae</taxon>
        <taxon>Pentapetalae</taxon>
        <taxon>asterids</taxon>
        <taxon>campanulids</taxon>
        <taxon>Escalloniales</taxon>
        <taxon>Escalloniaceae</taxon>
        <taxon>Escallonia</taxon>
    </lineage>
</organism>
<protein>
    <submittedName>
        <fullName evidence="1">Uncharacterized protein</fullName>
    </submittedName>
</protein>